<keyword evidence="1" id="KW-0812">Transmembrane</keyword>
<evidence type="ECO:0000313" key="3">
    <source>
        <dbReference type="Proteomes" id="UP000243820"/>
    </source>
</evidence>
<keyword evidence="3" id="KW-1185">Reference proteome</keyword>
<gene>
    <name evidence="2" type="ORF">ASJ83_02050</name>
</gene>
<sequence length="144" mass="14972">MDLRIPAFITAVIAVAGASNDQRIIAGIIGAAFVFCTFITLPQNQRVLLLSAAGFPLVFTAGMPVFTGLLLISVMITVLTAAGVKTDTKILLAAAGTGVAGGIFSMQLSVVLPVLAAGIFTLAVLYVIFVRAYRLKKEVEGTNT</sequence>
<evidence type="ECO:0000256" key="1">
    <source>
        <dbReference type="SAM" id="Phobius"/>
    </source>
</evidence>
<evidence type="ECO:0000313" key="2">
    <source>
        <dbReference type="EMBL" id="PAV09169.1"/>
    </source>
</evidence>
<reference evidence="2 3" key="1">
    <citation type="journal article" date="2017" name="BMC Genomics">
        <title>Genomic analysis of methanogenic archaea reveals a shift towards energy conservation.</title>
        <authorList>
            <person name="Gilmore S.P."/>
            <person name="Henske J.K."/>
            <person name="Sexton J.A."/>
            <person name="Solomon K.V."/>
            <person name="Seppala S."/>
            <person name="Yoo J.I."/>
            <person name="Huyett L.M."/>
            <person name="Pressman A."/>
            <person name="Cogan J.Z."/>
            <person name="Kivenson V."/>
            <person name="Peng X."/>
            <person name="Tan Y."/>
            <person name="Valentine D.L."/>
            <person name="O'Malley M.A."/>
        </authorList>
    </citation>
    <scope>NUCLEOTIDE SEQUENCE [LARGE SCALE GENOMIC DNA]</scope>
    <source>
        <strain evidence="2 3">XII</strain>
    </source>
</reference>
<name>A0AAX0Q774_9EURY</name>
<keyword evidence="1" id="KW-0472">Membrane</keyword>
<keyword evidence="1" id="KW-1133">Transmembrane helix</keyword>
<proteinExistence type="predicted"/>
<feature type="transmembrane region" description="Helical" evidence="1">
    <location>
        <begin position="114"/>
        <end position="133"/>
    </location>
</feature>
<dbReference type="EMBL" id="LMVO01000023">
    <property type="protein sequence ID" value="PAV09169.1"/>
    <property type="molecule type" value="Genomic_DNA"/>
</dbReference>
<accession>A0AAX0Q774</accession>
<comment type="caution">
    <text evidence="2">The sequence shown here is derived from an EMBL/GenBank/DDBJ whole genome shotgun (WGS) entry which is preliminary data.</text>
</comment>
<protein>
    <submittedName>
        <fullName evidence="2">Uncharacterized protein</fullName>
    </submittedName>
</protein>
<dbReference type="RefSeq" id="WP_042697340.1">
    <property type="nucleotide sequence ID" value="NZ_LMVO01000023.1"/>
</dbReference>
<feature type="transmembrane region" description="Helical" evidence="1">
    <location>
        <begin position="24"/>
        <end position="41"/>
    </location>
</feature>
<dbReference type="Proteomes" id="UP000243820">
    <property type="component" value="Unassembled WGS sequence"/>
</dbReference>
<feature type="transmembrane region" description="Helical" evidence="1">
    <location>
        <begin position="53"/>
        <end position="78"/>
    </location>
</feature>
<feature type="transmembrane region" description="Helical" evidence="1">
    <location>
        <begin position="90"/>
        <end position="108"/>
    </location>
</feature>
<dbReference type="AlphaFoldDB" id="A0AAX0Q774"/>
<organism evidence="2 3">
    <name type="scientific">Methanocorpusculum parvum</name>
    <dbReference type="NCBI Taxonomy" id="2193"/>
    <lineage>
        <taxon>Archaea</taxon>
        <taxon>Methanobacteriati</taxon>
        <taxon>Methanobacteriota</taxon>
        <taxon>Stenosarchaea group</taxon>
        <taxon>Methanomicrobia</taxon>
        <taxon>Methanomicrobiales</taxon>
        <taxon>Methanocorpusculaceae</taxon>
        <taxon>Methanocorpusculum</taxon>
    </lineage>
</organism>